<proteinExistence type="predicted"/>
<keyword evidence="2" id="KW-1185">Reference proteome</keyword>
<dbReference type="KEGG" id="xoo:XOO0364"/>
<gene>
    <name evidence="1" type="ordered locus">XOO0364</name>
</gene>
<dbReference type="STRING" id="291331.XOO0364"/>
<evidence type="ECO:0000313" key="2">
    <source>
        <dbReference type="Proteomes" id="UP000006735"/>
    </source>
</evidence>
<name>Q5H602_XANOR</name>
<organism evidence="1 2">
    <name type="scientific">Xanthomonas oryzae pv. oryzae (strain KACC10331 / KXO85)</name>
    <dbReference type="NCBI Taxonomy" id="291331"/>
    <lineage>
        <taxon>Bacteria</taxon>
        <taxon>Pseudomonadati</taxon>
        <taxon>Pseudomonadota</taxon>
        <taxon>Gammaproteobacteria</taxon>
        <taxon>Lysobacterales</taxon>
        <taxon>Lysobacteraceae</taxon>
        <taxon>Xanthomonas</taxon>
    </lineage>
</organism>
<dbReference type="EMBL" id="AE013598">
    <property type="protein sequence ID" value="AAW73618.1"/>
    <property type="molecule type" value="Genomic_DNA"/>
</dbReference>
<accession>Q5H602</accession>
<dbReference type="Proteomes" id="UP000006735">
    <property type="component" value="Chromosome"/>
</dbReference>
<protein>
    <submittedName>
        <fullName evidence="1">IS1404 transposase</fullName>
    </submittedName>
</protein>
<reference evidence="1 2" key="1">
    <citation type="journal article" date="2005" name="Nucleic Acids Res.">
        <title>The genome sequence of Xanthomonas oryzae pathovar oryzae KACC10331, the bacterial blight pathogen of rice.</title>
        <authorList>
            <person name="Lee B.M."/>
            <person name="Park Y.J."/>
            <person name="Park D.S."/>
            <person name="Kang H.W."/>
            <person name="Kim J.G."/>
            <person name="Song E.S."/>
            <person name="Park I.C."/>
            <person name="Yoon U.H."/>
            <person name="Hahn J.H."/>
            <person name="Koo B.S."/>
            <person name="Lee G.B."/>
            <person name="Kim H."/>
            <person name="Park H.S."/>
            <person name="Yoon K.O."/>
            <person name="Kim J.H."/>
            <person name="Jung C.H."/>
            <person name="Koh N.H."/>
            <person name="Seo J.S."/>
            <person name="Go S.J."/>
        </authorList>
    </citation>
    <scope>NUCLEOTIDE SEQUENCE [LARGE SCALE GENOMIC DNA]</scope>
    <source>
        <strain evidence="2">KACC10331 / KXO85</strain>
    </source>
</reference>
<dbReference type="HOGENOM" id="CLU_3368105_0_0_6"/>
<dbReference type="AlphaFoldDB" id="Q5H602"/>
<evidence type="ECO:0000313" key="1">
    <source>
        <dbReference type="EMBL" id="AAW73618.1"/>
    </source>
</evidence>
<sequence length="35" mass="3910">MPVGERAPLLRPTKANPVWSMDVVFDRTAEGRAIK</sequence>